<dbReference type="InterPro" id="IPR041166">
    <property type="entry name" value="Rubredoxin_2"/>
</dbReference>
<evidence type="ECO:0000256" key="13">
    <source>
        <dbReference type="RuleBase" id="RU003555"/>
    </source>
</evidence>
<dbReference type="Proteomes" id="UP000503251">
    <property type="component" value="Chromosome"/>
</dbReference>
<dbReference type="GO" id="GO:0000725">
    <property type="term" value="P:recombinational repair"/>
    <property type="evidence" value="ECO:0007669"/>
    <property type="project" value="UniProtKB-UniRule"/>
</dbReference>
<dbReference type="InterPro" id="IPR020588">
    <property type="entry name" value="RecA_ATP-bd"/>
</dbReference>
<gene>
    <name evidence="11 16" type="primary">radA</name>
    <name evidence="17" type="ORF">DQK91_07245</name>
    <name evidence="16" type="ORF">E8L03_04820</name>
</gene>
<dbReference type="Gene3D" id="3.30.230.10">
    <property type="match status" value="1"/>
</dbReference>
<dbReference type="NCBIfam" id="TIGR00416">
    <property type="entry name" value="sms"/>
    <property type="match status" value="1"/>
</dbReference>
<evidence type="ECO:0000313" key="18">
    <source>
        <dbReference type="Proteomes" id="UP000434052"/>
    </source>
</evidence>
<dbReference type="InterPro" id="IPR004504">
    <property type="entry name" value="DNA_repair_RadA"/>
</dbReference>
<evidence type="ECO:0000256" key="5">
    <source>
        <dbReference type="ARBA" id="ARBA00022801"/>
    </source>
</evidence>
<feature type="domain" description="RecA family profile 1" evidence="15">
    <location>
        <begin position="75"/>
        <end position="224"/>
    </location>
</feature>
<comment type="similarity">
    <text evidence="11 13">Belongs to the RecA family. RadA subfamily.</text>
</comment>
<accession>A0A6P1ZJL0</accession>
<dbReference type="SMART" id="SM00382">
    <property type="entry name" value="AAA"/>
    <property type="match status" value="1"/>
</dbReference>
<dbReference type="Gene3D" id="3.40.50.300">
    <property type="entry name" value="P-loop containing nucleotide triphosphate hydrolases"/>
    <property type="match status" value="1"/>
</dbReference>
<dbReference type="GO" id="GO:0016787">
    <property type="term" value="F:hydrolase activity"/>
    <property type="evidence" value="ECO:0007669"/>
    <property type="project" value="UniProtKB-KW"/>
</dbReference>
<dbReference type="SUPFAM" id="SSF54211">
    <property type="entry name" value="Ribosomal protein S5 domain 2-like"/>
    <property type="match status" value="1"/>
</dbReference>
<dbReference type="InterPro" id="IPR027417">
    <property type="entry name" value="P-loop_NTPase"/>
</dbReference>
<dbReference type="PRINTS" id="PR01874">
    <property type="entry name" value="DNAREPAIRADA"/>
</dbReference>
<keyword evidence="10 11" id="KW-0234">DNA repair</keyword>
<dbReference type="GO" id="GO:0140664">
    <property type="term" value="F:ATP-dependent DNA damage sensor activity"/>
    <property type="evidence" value="ECO:0007669"/>
    <property type="project" value="InterPro"/>
</dbReference>
<keyword evidence="19" id="KW-1185">Reference proteome</keyword>
<sequence>MAKERTVYVCSSCGARTPQWRGQCPTCREWNTLSETVDRTRTTSSGSGRPPRPAPPPGSGLPGAPVVLGDLSPDISKPEPTGLGGLDRLLGGGLAPGSAVLLGGPPGVGKSTLLLQLAGALAKAGKGVLYISGEESLGQLRGRAERLGALSPGLEALATSRLEDALPALESGEQRLVILDSVQTVASPRTDGLPGSVGQVRAVAAECLELAKVRGFAIVLVGHVTKEGHIAGPKLLEHMVDTVLAMEGDKQNTHRILRVLKNRFGSDRELAVFSMEREGLAEVTDPSTLFLEDRDPSLSGSALAMAVEGNRPFAVEVQALAAKSYLAMPRRTGLGVDVNRLNLLLAVLEKRLSVNLGQWDIYAKTAGGMRMQDPGMDLALVAAVLSSYYDRPLPPAAVFWGELDLNGRIRPVSGHDIRLEQARRLGWKPIFCPMSKKSEQGVIVPETLADLQKRLFGA</sequence>
<dbReference type="Pfam" id="PF13481">
    <property type="entry name" value="AAA_25"/>
    <property type="match status" value="1"/>
</dbReference>
<dbReference type="AlphaFoldDB" id="A0A6P1ZJL0"/>
<keyword evidence="5" id="KW-0378">Hydrolase</keyword>
<dbReference type="PROSITE" id="PS50162">
    <property type="entry name" value="RECA_2"/>
    <property type="match status" value="1"/>
</dbReference>
<keyword evidence="1 11" id="KW-0479">Metal-binding</keyword>
<keyword evidence="2 11" id="KW-0547">Nucleotide-binding</keyword>
<dbReference type="InterPro" id="IPR003593">
    <property type="entry name" value="AAA+_ATPase"/>
</dbReference>
<evidence type="ECO:0000256" key="2">
    <source>
        <dbReference type="ARBA" id="ARBA00022741"/>
    </source>
</evidence>
<dbReference type="PANTHER" id="PTHR32472">
    <property type="entry name" value="DNA REPAIR PROTEIN RADA"/>
    <property type="match status" value="1"/>
</dbReference>
<keyword evidence="4 13" id="KW-0863">Zinc-finger</keyword>
<dbReference type="GO" id="GO:0005524">
    <property type="term" value="F:ATP binding"/>
    <property type="evidence" value="ECO:0007669"/>
    <property type="project" value="UniProtKB-UniRule"/>
</dbReference>
<evidence type="ECO:0000256" key="7">
    <source>
        <dbReference type="ARBA" id="ARBA00022840"/>
    </source>
</evidence>
<evidence type="ECO:0000256" key="9">
    <source>
        <dbReference type="ARBA" id="ARBA00023125"/>
    </source>
</evidence>
<dbReference type="RefSeq" id="WP_144234740.1">
    <property type="nucleotide sequence ID" value="NZ_CP039543.1"/>
</dbReference>
<feature type="binding site" evidence="11">
    <location>
        <begin position="104"/>
        <end position="111"/>
    </location>
    <ligand>
        <name>ATP</name>
        <dbReference type="ChEBI" id="CHEBI:30616"/>
    </ligand>
</feature>
<dbReference type="InterPro" id="IPR014721">
    <property type="entry name" value="Ribsml_uS5_D2-typ_fold_subgr"/>
</dbReference>
<dbReference type="Proteomes" id="UP000434052">
    <property type="component" value="Unassembled WGS sequence"/>
</dbReference>
<name>A0A6P1ZJL0_9BACT</name>
<dbReference type="EMBL" id="QMIF01000003">
    <property type="protein sequence ID" value="TVM35181.1"/>
    <property type="molecule type" value="Genomic_DNA"/>
</dbReference>
<dbReference type="GO" id="GO:0005829">
    <property type="term" value="C:cytosol"/>
    <property type="evidence" value="ECO:0007669"/>
    <property type="project" value="TreeGrafter"/>
</dbReference>
<keyword evidence="7 11" id="KW-0067">ATP-binding</keyword>
<protein>
    <recommendedName>
        <fullName evidence="11 12">DNA repair protein RadA</fullName>
    </recommendedName>
</protein>
<feature type="region of interest" description="Lon-protease-like" evidence="11">
    <location>
        <begin position="360"/>
        <end position="458"/>
    </location>
</feature>
<evidence type="ECO:0000256" key="14">
    <source>
        <dbReference type="SAM" id="MobiDB-lite"/>
    </source>
</evidence>
<evidence type="ECO:0000313" key="17">
    <source>
        <dbReference type="EMBL" id="TVM35181.1"/>
    </source>
</evidence>
<dbReference type="PANTHER" id="PTHR32472:SF10">
    <property type="entry name" value="DNA REPAIR PROTEIN RADA-LIKE PROTEIN"/>
    <property type="match status" value="1"/>
</dbReference>
<evidence type="ECO:0000256" key="12">
    <source>
        <dbReference type="NCBIfam" id="TIGR00416"/>
    </source>
</evidence>
<dbReference type="OrthoDB" id="9803906at2"/>
<feature type="region of interest" description="Disordered" evidence="14">
    <location>
        <begin position="35"/>
        <end position="84"/>
    </location>
</feature>
<feature type="compositionally biased region" description="Pro residues" evidence="14">
    <location>
        <begin position="50"/>
        <end position="59"/>
    </location>
</feature>
<reference evidence="16 19" key="2">
    <citation type="submission" date="2019-04" db="EMBL/GenBank/DDBJ databases">
        <title>Isolation and culture of sulfate reducing bacteria from the cold seep of the South China Sea.</title>
        <authorList>
            <person name="Sun C."/>
            <person name="Liu R."/>
        </authorList>
    </citation>
    <scope>NUCLEOTIDE SEQUENCE [LARGE SCALE GENOMIC DNA]</scope>
    <source>
        <strain evidence="16 19">CS1</strain>
    </source>
</reference>
<evidence type="ECO:0000256" key="10">
    <source>
        <dbReference type="ARBA" id="ARBA00023204"/>
    </source>
</evidence>
<dbReference type="HAMAP" id="MF_01498">
    <property type="entry name" value="RadA_bact"/>
    <property type="match status" value="1"/>
</dbReference>
<dbReference type="InterPro" id="IPR020568">
    <property type="entry name" value="Ribosomal_Su5_D2-typ_SF"/>
</dbReference>
<feature type="short sequence motif" description="RadA KNRFG motif" evidence="11">
    <location>
        <begin position="261"/>
        <end position="265"/>
    </location>
</feature>
<evidence type="ECO:0000256" key="1">
    <source>
        <dbReference type="ARBA" id="ARBA00022723"/>
    </source>
</evidence>
<dbReference type="EMBL" id="CP039543">
    <property type="protein sequence ID" value="QJT08290.1"/>
    <property type="molecule type" value="Genomic_DNA"/>
</dbReference>
<evidence type="ECO:0000256" key="3">
    <source>
        <dbReference type="ARBA" id="ARBA00022763"/>
    </source>
</evidence>
<keyword evidence="3 11" id="KW-0227">DNA damage</keyword>
<evidence type="ECO:0000256" key="4">
    <source>
        <dbReference type="ARBA" id="ARBA00022771"/>
    </source>
</evidence>
<comment type="function">
    <text evidence="11">Plays a role in repairing double-strand DNA breaks, probably involving stabilizing or processing branched DNA or blocked replication forks.</text>
</comment>
<proteinExistence type="inferred from homology"/>
<comment type="function">
    <text evidence="13">DNA-dependent ATPase involved in processing of recombination intermediates, plays a role in repairing DNA breaks. Stimulates the branch migration of RecA-mediated strand transfer reactions, allowing the 3' invading strand to extend heteroduplex DNA faster. Binds ssDNA in the presence of ADP but not other nucleotides, has ATPase activity that is stimulated by ssDNA and various branched DNA structures, but inhibited by SSB. Does not have RecA's homology-searching function.</text>
</comment>
<evidence type="ECO:0000259" key="15">
    <source>
        <dbReference type="PROSITE" id="PS50162"/>
    </source>
</evidence>
<dbReference type="SUPFAM" id="SSF52540">
    <property type="entry name" value="P-loop containing nucleoside triphosphate hydrolases"/>
    <property type="match status" value="1"/>
</dbReference>
<keyword evidence="8 11" id="KW-0346">Stress response</keyword>
<evidence type="ECO:0000256" key="11">
    <source>
        <dbReference type="HAMAP-Rule" id="MF_01498"/>
    </source>
</evidence>
<keyword evidence="9 11" id="KW-0238">DNA-binding</keyword>
<keyword evidence="6 13" id="KW-0862">Zinc</keyword>
<dbReference type="Pfam" id="PF18073">
    <property type="entry name" value="Zn_ribbon_LapB"/>
    <property type="match status" value="1"/>
</dbReference>
<dbReference type="GO" id="GO:0003684">
    <property type="term" value="F:damaged DNA binding"/>
    <property type="evidence" value="ECO:0007669"/>
    <property type="project" value="InterPro"/>
</dbReference>
<reference evidence="17 18" key="1">
    <citation type="submission" date="2018-06" db="EMBL/GenBank/DDBJ databases">
        <title>Complete genome of Desulfovibrio marinus P48SEP.</title>
        <authorList>
            <person name="Crispim J.S."/>
            <person name="Vidigal P.M.P."/>
            <person name="Silva L.C.F."/>
            <person name="Araujo L.C."/>
            <person name="Laguardia C.N."/>
            <person name="Dias R.S."/>
            <person name="Sousa M.P."/>
            <person name="Paula S.O."/>
            <person name="Silva C."/>
        </authorList>
    </citation>
    <scope>NUCLEOTIDE SEQUENCE [LARGE SCALE GENOMIC DNA]</scope>
    <source>
        <strain evidence="17 18">P48SEP</strain>
    </source>
</reference>
<evidence type="ECO:0000256" key="6">
    <source>
        <dbReference type="ARBA" id="ARBA00022833"/>
    </source>
</evidence>
<comment type="domain">
    <text evidence="11">The middle region has homology to RecA with ATPase motifs including the RadA KNRFG motif, while the C-terminus is homologous to Lon protease.</text>
</comment>
<evidence type="ECO:0000256" key="8">
    <source>
        <dbReference type="ARBA" id="ARBA00023016"/>
    </source>
</evidence>
<organism evidence="17 18">
    <name type="scientific">Oceanidesulfovibrio marinus</name>
    <dbReference type="NCBI Taxonomy" id="370038"/>
    <lineage>
        <taxon>Bacteria</taxon>
        <taxon>Pseudomonadati</taxon>
        <taxon>Thermodesulfobacteriota</taxon>
        <taxon>Desulfovibrionia</taxon>
        <taxon>Desulfovibrionales</taxon>
        <taxon>Desulfovibrionaceae</taxon>
        <taxon>Oceanidesulfovibrio</taxon>
    </lineage>
</organism>
<evidence type="ECO:0000313" key="16">
    <source>
        <dbReference type="EMBL" id="QJT08290.1"/>
    </source>
</evidence>
<dbReference type="GO" id="GO:0008270">
    <property type="term" value="F:zinc ion binding"/>
    <property type="evidence" value="ECO:0007669"/>
    <property type="project" value="UniProtKB-KW"/>
</dbReference>
<evidence type="ECO:0000313" key="19">
    <source>
        <dbReference type="Proteomes" id="UP000503251"/>
    </source>
</evidence>